<keyword evidence="3" id="KW-1185">Reference proteome</keyword>
<name>A0A4Q1REH2_9FIRM</name>
<dbReference type="PANTHER" id="PTHR36833:SF1">
    <property type="entry name" value="INTEGRAL MEMBRANE TRANSPORT PROTEIN"/>
    <property type="match status" value="1"/>
</dbReference>
<sequence length="267" mass="30611">MIKQYKRYLSLYFKMLMQSFKTMLEYKGDFILLMVTTIVGQMSGLFFIYLIYQKVPTIAGWSFWEIIFIYGILYFSEGIISFLFEGTWLLNGLINHGELDRLLLRPVPIVVQVLSMKMNFDGLGKIILSIVIMSQALMNISIQWNIGKIIMLIVFVVSASVIRVCLNIVANSSSFWLKGSRNSLPHMVYTIWEFGKYPINIFSGAIQFILLTILPYAFMGFLPAAYMFDKPIYASVALITPVVAFIWIIISVVVFRLGLNRYESTGN</sequence>
<keyword evidence="1" id="KW-0472">Membrane</keyword>
<dbReference type="AlphaFoldDB" id="A0A4Q1REH2"/>
<protein>
    <submittedName>
        <fullName evidence="2">ABC transporter permease</fullName>
    </submittedName>
</protein>
<dbReference type="Proteomes" id="UP000290106">
    <property type="component" value="Unassembled WGS sequence"/>
</dbReference>
<evidence type="ECO:0000256" key="1">
    <source>
        <dbReference type="SAM" id="Phobius"/>
    </source>
</evidence>
<gene>
    <name evidence="2" type="ORF">ETP43_00815</name>
</gene>
<feature type="transmembrane region" description="Helical" evidence="1">
    <location>
        <begin position="232"/>
        <end position="255"/>
    </location>
</feature>
<dbReference type="InterPro" id="IPR010390">
    <property type="entry name" value="ABC-2_transporter-like"/>
</dbReference>
<feature type="transmembrane region" description="Helical" evidence="1">
    <location>
        <begin position="150"/>
        <end position="177"/>
    </location>
</feature>
<reference evidence="2 3" key="1">
    <citation type="submission" date="2019-01" db="EMBL/GenBank/DDBJ databases">
        <title>Blautia sp. nov. KGMB01111 isolated human feces.</title>
        <authorList>
            <person name="Park J.-E."/>
            <person name="Kim J.-S."/>
            <person name="Park S.-H."/>
        </authorList>
    </citation>
    <scope>NUCLEOTIDE SEQUENCE [LARGE SCALE GENOMIC DNA]</scope>
    <source>
        <strain evidence="2 3">KGMB01111</strain>
    </source>
</reference>
<dbReference type="OrthoDB" id="9788195at2"/>
<dbReference type="EMBL" id="SDKC01000001">
    <property type="protein sequence ID" value="RXS73937.1"/>
    <property type="molecule type" value="Genomic_DNA"/>
</dbReference>
<feature type="transmembrane region" description="Helical" evidence="1">
    <location>
        <begin position="197"/>
        <end position="226"/>
    </location>
</feature>
<evidence type="ECO:0000313" key="2">
    <source>
        <dbReference type="EMBL" id="RXS73937.1"/>
    </source>
</evidence>
<proteinExistence type="predicted"/>
<dbReference type="RefSeq" id="WP_118576189.1">
    <property type="nucleotide sequence ID" value="NZ_SDKC01000001.1"/>
</dbReference>
<accession>A0A4Q1REH2</accession>
<keyword evidence="1" id="KW-1133">Transmembrane helix</keyword>
<keyword evidence="1" id="KW-0812">Transmembrane</keyword>
<dbReference type="Pfam" id="PF06182">
    <property type="entry name" value="ABC2_membrane_6"/>
    <property type="match status" value="1"/>
</dbReference>
<organism evidence="2 3">
    <name type="scientific">Blautia faecicola</name>
    <dbReference type="NCBI Taxonomy" id="2509240"/>
    <lineage>
        <taxon>Bacteria</taxon>
        <taxon>Bacillati</taxon>
        <taxon>Bacillota</taxon>
        <taxon>Clostridia</taxon>
        <taxon>Lachnospirales</taxon>
        <taxon>Lachnospiraceae</taxon>
        <taxon>Blautia</taxon>
    </lineage>
</organism>
<feature type="transmembrane region" description="Helical" evidence="1">
    <location>
        <begin position="126"/>
        <end position="144"/>
    </location>
</feature>
<feature type="transmembrane region" description="Helical" evidence="1">
    <location>
        <begin position="30"/>
        <end position="52"/>
    </location>
</feature>
<dbReference type="PANTHER" id="PTHR36833">
    <property type="entry name" value="SLR0610 PROTEIN-RELATED"/>
    <property type="match status" value="1"/>
</dbReference>
<feature type="transmembrane region" description="Helical" evidence="1">
    <location>
        <begin position="58"/>
        <end position="75"/>
    </location>
</feature>
<comment type="caution">
    <text evidence="2">The sequence shown here is derived from an EMBL/GenBank/DDBJ whole genome shotgun (WGS) entry which is preliminary data.</text>
</comment>
<evidence type="ECO:0000313" key="3">
    <source>
        <dbReference type="Proteomes" id="UP000290106"/>
    </source>
</evidence>